<dbReference type="EMBL" id="SWFT01000159">
    <property type="protein sequence ID" value="KAA8897142.1"/>
    <property type="molecule type" value="Genomic_DNA"/>
</dbReference>
<comment type="caution">
    <text evidence="1">The sequence shown here is derived from an EMBL/GenBank/DDBJ whole genome shotgun (WGS) entry which is preliminary data.</text>
</comment>
<reference evidence="1 2" key="1">
    <citation type="submission" date="2019-07" db="EMBL/GenBank/DDBJ databases">
        <title>Genome assembly of two rare yeast pathogens: Diutina rugosa and Trichomonascus ciferrii.</title>
        <authorList>
            <person name="Mixao V."/>
            <person name="Saus E."/>
            <person name="Hansen A."/>
            <person name="Lass-Flor C."/>
            <person name="Gabaldon T."/>
        </authorList>
    </citation>
    <scope>NUCLEOTIDE SEQUENCE [LARGE SCALE GENOMIC DNA]</scope>
    <source>
        <strain evidence="1 2">CBS 613</strain>
    </source>
</reference>
<evidence type="ECO:0000313" key="1">
    <source>
        <dbReference type="EMBL" id="KAA8897142.1"/>
    </source>
</evidence>
<gene>
    <name evidence="1" type="ORF">DIURU_005375</name>
</gene>
<evidence type="ECO:0000313" key="2">
    <source>
        <dbReference type="Proteomes" id="UP000449547"/>
    </source>
</evidence>
<dbReference type="AlphaFoldDB" id="A0A642UKH7"/>
<sequence>MGEMRVVTNDDKTAITPPPSWPPVVRVDVLTNSELPESAVPIKLGETDSITDLVAQAWNDANSYFHATNEENEITVTPGNIVVVVDDGTFHRIPKIEGATIKQVSGSKQGHGAKRATYKRKITITKWAKQLQYVLSVAFGECKYLLLSPSTPETPINWTITASTVQNLSPLTAEIDDDDDNEAVYEYASLVLLNSSTLTETVDPFLCHAESSGGIDLANW</sequence>
<dbReference type="VEuPathDB" id="FungiDB:DIURU_005375"/>
<accession>A0A642UKH7</accession>
<organism evidence="1 2">
    <name type="scientific">Diutina rugosa</name>
    <name type="common">Yeast</name>
    <name type="synonym">Candida rugosa</name>
    <dbReference type="NCBI Taxonomy" id="5481"/>
    <lineage>
        <taxon>Eukaryota</taxon>
        <taxon>Fungi</taxon>
        <taxon>Dikarya</taxon>
        <taxon>Ascomycota</taxon>
        <taxon>Saccharomycotina</taxon>
        <taxon>Pichiomycetes</taxon>
        <taxon>Debaryomycetaceae</taxon>
        <taxon>Diutina</taxon>
    </lineage>
</organism>
<protein>
    <submittedName>
        <fullName evidence="1">Uncharacterized protein</fullName>
    </submittedName>
</protein>
<dbReference type="GeneID" id="54784026"/>
<proteinExistence type="predicted"/>
<dbReference type="RefSeq" id="XP_034009799.1">
    <property type="nucleotide sequence ID" value="XM_034158350.1"/>
</dbReference>
<keyword evidence="2" id="KW-1185">Reference proteome</keyword>
<name>A0A642UKH7_DIURU</name>
<dbReference type="Proteomes" id="UP000449547">
    <property type="component" value="Unassembled WGS sequence"/>
</dbReference>